<reference evidence="3 4" key="1">
    <citation type="submission" date="2022-06" db="EMBL/GenBank/DDBJ databases">
        <authorList>
            <person name="Sun Q."/>
        </authorList>
    </citation>
    <scope>NUCLEOTIDE SEQUENCE</scope>
    <source>
        <strain evidence="3">S101</strain>
        <strain evidence="2 4">S153</strain>
    </source>
</reference>
<dbReference type="Gene3D" id="3.30.1340.30">
    <property type="match status" value="1"/>
</dbReference>
<accession>A0AAJ1C179</accession>
<dbReference type="EMBL" id="JAMQAY010000003">
    <property type="protein sequence ID" value="MCM2401106.1"/>
    <property type="molecule type" value="Genomic_DNA"/>
</dbReference>
<feature type="domain" description="BON" evidence="1">
    <location>
        <begin position="21"/>
        <end position="89"/>
    </location>
</feature>
<evidence type="ECO:0000313" key="3">
    <source>
        <dbReference type="EMBL" id="MCO5959938.1"/>
    </source>
</evidence>
<dbReference type="InterPro" id="IPR007055">
    <property type="entry name" value="BON_dom"/>
</dbReference>
<protein>
    <submittedName>
        <fullName evidence="3">BON domain-containing protein</fullName>
    </submittedName>
</protein>
<sequence>MVFKPPRFHEELPEIEIENPDQEPLESAVARALAIAQGVDASDITVTATGSTVLLSGNLLWSDEVDRAIEVAMSVPGVTKVSVSINVTDRVKG</sequence>
<evidence type="ECO:0000313" key="5">
    <source>
        <dbReference type="Proteomes" id="UP001155380"/>
    </source>
</evidence>
<evidence type="ECO:0000259" key="1">
    <source>
        <dbReference type="PROSITE" id="PS50914"/>
    </source>
</evidence>
<dbReference type="Proteomes" id="UP001155079">
    <property type="component" value="Unassembled WGS sequence"/>
</dbReference>
<evidence type="ECO:0000313" key="2">
    <source>
        <dbReference type="EMBL" id="MCM2401106.1"/>
    </source>
</evidence>
<comment type="caution">
    <text evidence="3">The sequence shown here is derived from an EMBL/GenBank/DDBJ whole genome shotgun (WGS) entry which is preliminary data.</text>
</comment>
<gene>
    <name evidence="2" type="ORF">NBH20_08050</name>
    <name evidence="3" type="ORF">NBH21_24545</name>
</gene>
<dbReference type="EMBL" id="JAMXLX010000013">
    <property type="protein sequence ID" value="MCO5959938.1"/>
    <property type="molecule type" value="Genomic_DNA"/>
</dbReference>
<dbReference type="Proteomes" id="UP001155380">
    <property type="component" value="Unassembled WGS sequence"/>
</dbReference>
<name>A0AAJ1C179_9HYPH</name>
<organism evidence="3 5">
    <name type="scientific">Ciceribacter sichuanensis</name>
    <dbReference type="NCBI Taxonomy" id="2949647"/>
    <lineage>
        <taxon>Bacteria</taxon>
        <taxon>Pseudomonadati</taxon>
        <taxon>Pseudomonadota</taxon>
        <taxon>Alphaproteobacteria</taxon>
        <taxon>Hyphomicrobiales</taxon>
        <taxon>Rhizobiaceae</taxon>
        <taxon>Ciceribacter</taxon>
    </lineage>
</organism>
<evidence type="ECO:0000313" key="4">
    <source>
        <dbReference type="Proteomes" id="UP001155079"/>
    </source>
</evidence>
<dbReference type="Pfam" id="PF04972">
    <property type="entry name" value="BON"/>
    <property type="match status" value="1"/>
</dbReference>
<dbReference type="PROSITE" id="PS50914">
    <property type="entry name" value="BON"/>
    <property type="match status" value="1"/>
</dbReference>
<dbReference type="RefSeq" id="WP_250913231.1">
    <property type="nucleotide sequence ID" value="NZ_JAMQAY010000003.1"/>
</dbReference>
<dbReference type="AlphaFoldDB" id="A0AAJ1C179"/>
<keyword evidence="4" id="KW-1185">Reference proteome</keyword>
<proteinExistence type="predicted"/>